<comment type="caution">
    <text evidence="9">The sequence shown here is derived from an EMBL/GenBank/DDBJ whole genome shotgun (WGS) entry which is preliminary data.</text>
</comment>
<comment type="similarity">
    <text evidence="1">Belongs to the heme oxygenase family.</text>
</comment>
<dbReference type="GeneID" id="75916769"/>
<dbReference type="EC" id="1.14.14.18" evidence="2"/>
<dbReference type="InterPro" id="IPR016053">
    <property type="entry name" value="Haem_Oase-like"/>
</dbReference>
<protein>
    <recommendedName>
        <fullName evidence="2">heme oxygenase (biliverdin-producing)</fullName>
        <ecNumber evidence="2">1.14.14.18</ecNumber>
    </recommendedName>
</protein>
<evidence type="ECO:0000256" key="3">
    <source>
        <dbReference type="ARBA" id="ARBA00022617"/>
    </source>
</evidence>
<dbReference type="InterPro" id="IPR018207">
    <property type="entry name" value="Haem_oxygenase_CS"/>
</dbReference>
<keyword evidence="8" id="KW-1133">Transmembrane helix</keyword>
<keyword evidence="8" id="KW-0812">Transmembrane</keyword>
<accession>A0AAD5E5B1</accession>
<dbReference type="GO" id="GO:0020037">
    <property type="term" value="F:heme binding"/>
    <property type="evidence" value="ECO:0007669"/>
    <property type="project" value="TreeGrafter"/>
</dbReference>
<evidence type="ECO:0000313" key="10">
    <source>
        <dbReference type="Proteomes" id="UP001206595"/>
    </source>
</evidence>
<dbReference type="PROSITE" id="PS00593">
    <property type="entry name" value="HEME_OXYGENASE"/>
    <property type="match status" value="1"/>
</dbReference>
<keyword evidence="6" id="KW-0408">Iron</keyword>
<sequence length="269" mass="30473">MREGTKAVHKAAENSVFTKRFLRGQINRDEYGRYINSLYFVYNSMEGLLEKHKEHPTVKLIYFPTEVNHLEYYYGKDQVPDLIALDKMTPAVKEYVDAMESACAKNPALLIAHSYSRYLGDLSGGQILAKRLKTHIFHLSEKDAEWDTTEGLNFYHFEAIGNVPEFKEMYRERLNAAKVDAPTRDLVVTEAVKSFQLNIALFDEVEELSQKHLLAPTLLRGEINVPEPAGLPKSHEKRSKKSWTIATSVAVAVAAVAVGALIYKRVQKA</sequence>
<keyword evidence="8" id="KW-0472">Membrane</keyword>
<keyword evidence="4" id="KW-0479">Metal-binding</keyword>
<dbReference type="RefSeq" id="XP_051441639.1">
    <property type="nucleotide sequence ID" value="XM_051591426.1"/>
</dbReference>
<dbReference type="InterPro" id="IPR002051">
    <property type="entry name" value="Haem_Oase"/>
</dbReference>
<evidence type="ECO:0000256" key="4">
    <source>
        <dbReference type="ARBA" id="ARBA00022723"/>
    </source>
</evidence>
<comment type="catalytic activity">
    <reaction evidence="7">
        <text>heme b + 3 reduced [NADPH--hemoprotein reductase] + 3 O2 = biliverdin IXalpha + CO + Fe(2+) + 3 oxidized [NADPH--hemoprotein reductase] + 3 H2O + H(+)</text>
        <dbReference type="Rhea" id="RHEA:21764"/>
        <dbReference type="Rhea" id="RHEA-COMP:11964"/>
        <dbReference type="Rhea" id="RHEA-COMP:11965"/>
        <dbReference type="ChEBI" id="CHEBI:15377"/>
        <dbReference type="ChEBI" id="CHEBI:15378"/>
        <dbReference type="ChEBI" id="CHEBI:15379"/>
        <dbReference type="ChEBI" id="CHEBI:17245"/>
        <dbReference type="ChEBI" id="CHEBI:29033"/>
        <dbReference type="ChEBI" id="CHEBI:57618"/>
        <dbReference type="ChEBI" id="CHEBI:57991"/>
        <dbReference type="ChEBI" id="CHEBI:58210"/>
        <dbReference type="ChEBI" id="CHEBI:60344"/>
        <dbReference type="EC" id="1.14.14.18"/>
    </reaction>
</comment>
<dbReference type="Gene3D" id="1.20.910.10">
    <property type="entry name" value="Heme oxygenase-like"/>
    <property type="match status" value="1"/>
</dbReference>
<dbReference type="GO" id="GO:0046872">
    <property type="term" value="F:metal ion binding"/>
    <property type="evidence" value="ECO:0007669"/>
    <property type="project" value="UniProtKB-KW"/>
</dbReference>
<keyword evidence="5" id="KW-0560">Oxidoreductase</keyword>
<dbReference type="PRINTS" id="PR00088">
    <property type="entry name" value="HAEMOXYGNASE"/>
</dbReference>
<organism evidence="9 10">
    <name type="scientific">Umbelopsis ramanniana AG</name>
    <dbReference type="NCBI Taxonomy" id="1314678"/>
    <lineage>
        <taxon>Eukaryota</taxon>
        <taxon>Fungi</taxon>
        <taxon>Fungi incertae sedis</taxon>
        <taxon>Mucoromycota</taxon>
        <taxon>Mucoromycotina</taxon>
        <taxon>Umbelopsidomycetes</taxon>
        <taxon>Umbelopsidales</taxon>
        <taxon>Umbelopsidaceae</taxon>
        <taxon>Umbelopsis</taxon>
    </lineage>
</organism>
<evidence type="ECO:0000313" key="9">
    <source>
        <dbReference type="EMBL" id="KAI8576635.1"/>
    </source>
</evidence>
<dbReference type="GO" id="GO:0042167">
    <property type="term" value="P:heme catabolic process"/>
    <property type="evidence" value="ECO:0007669"/>
    <property type="project" value="TreeGrafter"/>
</dbReference>
<gene>
    <name evidence="9" type="ORF">K450DRAFT_255995</name>
</gene>
<evidence type="ECO:0000256" key="6">
    <source>
        <dbReference type="ARBA" id="ARBA00023004"/>
    </source>
</evidence>
<name>A0AAD5E5B1_UMBRA</name>
<evidence type="ECO:0000256" key="1">
    <source>
        <dbReference type="ARBA" id="ARBA00006134"/>
    </source>
</evidence>
<evidence type="ECO:0000256" key="7">
    <source>
        <dbReference type="ARBA" id="ARBA00048328"/>
    </source>
</evidence>
<dbReference type="AlphaFoldDB" id="A0AAD5E5B1"/>
<evidence type="ECO:0000256" key="2">
    <source>
        <dbReference type="ARBA" id="ARBA00012360"/>
    </source>
</evidence>
<feature type="transmembrane region" description="Helical" evidence="8">
    <location>
        <begin position="243"/>
        <end position="263"/>
    </location>
</feature>
<reference evidence="9" key="1">
    <citation type="submission" date="2021-06" db="EMBL/GenBank/DDBJ databases">
        <authorList>
            <consortium name="DOE Joint Genome Institute"/>
            <person name="Mondo S.J."/>
            <person name="Amses K.R."/>
            <person name="Simmons D.R."/>
            <person name="Longcore J.E."/>
            <person name="Seto K."/>
            <person name="Alves G.H."/>
            <person name="Bonds A.E."/>
            <person name="Quandt C.A."/>
            <person name="Davis W.J."/>
            <person name="Chang Y."/>
            <person name="Letcher P.M."/>
            <person name="Powell M.J."/>
            <person name="Kuo A."/>
            <person name="Labutti K."/>
            <person name="Pangilinan J."/>
            <person name="Andreopoulos W."/>
            <person name="Tritt A."/>
            <person name="Riley R."/>
            <person name="Hundley H."/>
            <person name="Johnson J."/>
            <person name="Lipzen A."/>
            <person name="Barry K."/>
            <person name="Berbee M.L."/>
            <person name="Buchler N.E."/>
            <person name="Grigoriev I.V."/>
            <person name="Spatafora J.W."/>
            <person name="Stajich J.E."/>
            <person name="James T.Y."/>
        </authorList>
    </citation>
    <scope>NUCLEOTIDE SEQUENCE</scope>
    <source>
        <strain evidence="9">AG</strain>
    </source>
</reference>
<reference evidence="9" key="2">
    <citation type="journal article" date="2022" name="Proc. Natl. Acad. Sci. U.S.A.">
        <title>Diploid-dominant life cycles characterize the early evolution of Fungi.</title>
        <authorList>
            <person name="Amses K.R."/>
            <person name="Simmons D.R."/>
            <person name="Longcore J.E."/>
            <person name="Mondo S.J."/>
            <person name="Seto K."/>
            <person name="Jeronimo G.H."/>
            <person name="Bonds A.E."/>
            <person name="Quandt C.A."/>
            <person name="Davis W.J."/>
            <person name="Chang Y."/>
            <person name="Federici B.A."/>
            <person name="Kuo A."/>
            <person name="LaButti K."/>
            <person name="Pangilinan J."/>
            <person name="Andreopoulos W."/>
            <person name="Tritt A."/>
            <person name="Riley R."/>
            <person name="Hundley H."/>
            <person name="Johnson J."/>
            <person name="Lipzen A."/>
            <person name="Barry K."/>
            <person name="Lang B.F."/>
            <person name="Cuomo C.A."/>
            <person name="Buchler N.E."/>
            <person name="Grigoriev I.V."/>
            <person name="Spatafora J.W."/>
            <person name="Stajich J.E."/>
            <person name="James T.Y."/>
        </authorList>
    </citation>
    <scope>NUCLEOTIDE SEQUENCE</scope>
    <source>
        <strain evidence="9">AG</strain>
    </source>
</reference>
<proteinExistence type="inferred from homology"/>
<dbReference type="GO" id="GO:0004392">
    <property type="term" value="F:heme oxygenase (decyclizing) activity"/>
    <property type="evidence" value="ECO:0007669"/>
    <property type="project" value="UniProtKB-EC"/>
</dbReference>
<dbReference type="Pfam" id="PF01126">
    <property type="entry name" value="Heme_oxygenase"/>
    <property type="match status" value="1"/>
</dbReference>
<evidence type="ECO:0000256" key="5">
    <source>
        <dbReference type="ARBA" id="ARBA00023002"/>
    </source>
</evidence>
<evidence type="ECO:0000256" key="8">
    <source>
        <dbReference type="SAM" id="Phobius"/>
    </source>
</evidence>
<dbReference type="PANTHER" id="PTHR10720:SF0">
    <property type="entry name" value="HEME OXYGENASE"/>
    <property type="match status" value="1"/>
</dbReference>
<dbReference type="CDD" id="cd19165">
    <property type="entry name" value="HemeO"/>
    <property type="match status" value="1"/>
</dbReference>
<dbReference type="SUPFAM" id="SSF48613">
    <property type="entry name" value="Heme oxygenase-like"/>
    <property type="match status" value="1"/>
</dbReference>
<dbReference type="Proteomes" id="UP001206595">
    <property type="component" value="Unassembled WGS sequence"/>
</dbReference>
<dbReference type="GO" id="GO:0006788">
    <property type="term" value="P:heme oxidation"/>
    <property type="evidence" value="ECO:0007669"/>
    <property type="project" value="InterPro"/>
</dbReference>
<keyword evidence="3" id="KW-0349">Heme</keyword>
<dbReference type="PANTHER" id="PTHR10720">
    <property type="entry name" value="HEME OXYGENASE"/>
    <property type="match status" value="1"/>
</dbReference>
<keyword evidence="10" id="KW-1185">Reference proteome</keyword>
<dbReference type="GO" id="GO:0006979">
    <property type="term" value="P:response to oxidative stress"/>
    <property type="evidence" value="ECO:0007669"/>
    <property type="project" value="TreeGrafter"/>
</dbReference>
<dbReference type="EMBL" id="MU620952">
    <property type="protein sequence ID" value="KAI8576635.1"/>
    <property type="molecule type" value="Genomic_DNA"/>
</dbReference>
<dbReference type="InterPro" id="IPR016084">
    <property type="entry name" value="Haem_Oase-like_multi-hlx"/>
</dbReference>